<keyword evidence="12" id="KW-0496">Mitochondrion</keyword>
<keyword evidence="7" id="KW-0999">Mitochondrion inner membrane</keyword>
<keyword evidence="6" id="KW-0479">Metal-binding</keyword>
<evidence type="ECO:0000256" key="10">
    <source>
        <dbReference type="ARBA" id="ARBA00022927"/>
    </source>
</evidence>
<dbReference type="GO" id="GO:0010945">
    <property type="term" value="F:coenzyme A diphosphatase activity"/>
    <property type="evidence" value="ECO:0007669"/>
    <property type="project" value="InterPro"/>
</dbReference>
<dbReference type="InterPro" id="IPR000086">
    <property type="entry name" value="NUDIX_hydrolase_dom"/>
</dbReference>
<evidence type="ECO:0000256" key="13">
    <source>
        <dbReference type="ARBA" id="ARBA00023136"/>
    </source>
</evidence>
<dbReference type="Gene3D" id="1.10.287.110">
    <property type="entry name" value="DnaJ domain"/>
    <property type="match status" value="1"/>
</dbReference>
<sequence length="373" mass="42979">MLRATSKDTYLCGIDAKYLVQIIVIGTQAVGRAFTRALRQEIEASQRAAQQRNPNENTNSNSAATNAKLGMTVQEAMQILNIENHQLKDPELIEKQYKHLFEVNDKTKGGSFYLQSKIIDWPRRIRIQSFIKQQTLLNTTPNLFAFNQNFRRSLCTSVSEITAEKLNQTISKENIEKSIARLKNLRLGPKIRTDARQASIFIPLCHNKDKLPSILFTRRSFTLSKHKGEVCFPGGMEDEEDDNIVESAVREMIEEIGVDRNRIEIYGTLNPIAMNDLALHSVIGYLRIDHQNPKEFVLNPNEVDSIHIVTMNELIDEKNWFMTQWRNGFTTPVFLAREHPRIWGMTASILYILLGNIVPEHFKFDWSYLNRKS</sequence>
<keyword evidence="5" id="KW-0813">Transport</keyword>
<dbReference type="AlphaFoldDB" id="A0A132A2C5"/>
<dbReference type="PANTHER" id="PTHR12992:SF11">
    <property type="entry name" value="MITOCHONDRIAL COENZYME A DIPHOSPHATASE NUDT8"/>
    <property type="match status" value="1"/>
</dbReference>
<evidence type="ECO:0000256" key="4">
    <source>
        <dbReference type="ARBA" id="ARBA00008817"/>
    </source>
</evidence>
<organism evidence="15 16">
    <name type="scientific">Sarcoptes scabiei</name>
    <name type="common">Itch mite</name>
    <name type="synonym">Acarus scabiei</name>
    <dbReference type="NCBI Taxonomy" id="52283"/>
    <lineage>
        <taxon>Eukaryota</taxon>
        <taxon>Metazoa</taxon>
        <taxon>Ecdysozoa</taxon>
        <taxon>Arthropoda</taxon>
        <taxon>Chelicerata</taxon>
        <taxon>Arachnida</taxon>
        <taxon>Acari</taxon>
        <taxon>Acariformes</taxon>
        <taxon>Sarcoptiformes</taxon>
        <taxon>Astigmata</taxon>
        <taxon>Psoroptidia</taxon>
        <taxon>Sarcoptoidea</taxon>
        <taxon>Sarcoptidae</taxon>
        <taxon>Sarcoptinae</taxon>
        <taxon>Sarcoptes</taxon>
    </lineage>
</organism>
<dbReference type="SUPFAM" id="SSF55811">
    <property type="entry name" value="Nudix"/>
    <property type="match status" value="1"/>
</dbReference>
<dbReference type="GO" id="GO:0005743">
    <property type="term" value="C:mitochondrial inner membrane"/>
    <property type="evidence" value="ECO:0007669"/>
    <property type="project" value="UniProtKB-SubCell"/>
</dbReference>
<evidence type="ECO:0000256" key="11">
    <source>
        <dbReference type="ARBA" id="ARBA00023010"/>
    </source>
</evidence>
<comment type="similarity">
    <text evidence="4">Belongs to the TIM16/PAM16 family.</text>
</comment>
<evidence type="ECO:0000256" key="3">
    <source>
        <dbReference type="ARBA" id="ARBA00004443"/>
    </source>
</evidence>
<dbReference type="InterPro" id="IPR015797">
    <property type="entry name" value="NUDIX_hydrolase-like_dom_sf"/>
</dbReference>
<keyword evidence="10" id="KW-0653">Protein transport</keyword>
<evidence type="ECO:0000313" key="15">
    <source>
        <dbReference type="EMBL" id="KPM05064.1"/>
    </source>
</evidence>
<evidence type="ECO:0000256" key="9">
    <source>
        <dbReference type="ARBA" id="ARBA00022842"/>
    </source>
</evidence>
<comment type="subcellular location">
    <subcellularLocation>
        <location evidence="3">Mitochondrion inner membrane</location>
        <topology evidence="3">Peripheral membrane protein</topology>
        <orientation evidence="3">Matrix side</orientation>
    </subcellularLocation>
</comment>
<dbReference type="Pfam" id="PF00293">
    <property type="entry name" value="NUDIX"/>
    <property type="match status" value="1"/>
</dbReference>
<dbReference type="Proteomes" id="UP000616769">
    <property type="component" value="Unassembled WGS sequence"/>
</dbReference>
<dbReference type="InterPro" id="IPR045121">
    <property type="entry name" value="CoAse"/>
</dbReference>
<evidence type="ECO:0000256" key="1">
    <source>
        <dbReference type="ARBA" id="ARBA00001936"/>
    </source>
</evidence>
<dbReference type="VEuPathDB" id="VectorBase:SSCA001071"/>
<evidence type="ECO:0000256" key="2">
    <source>
        <dbReference type="ARBA" id="ARBA00001946"/>
    </source>
</evidence>
<evidence type="ECO:0000256" key="8">
    <source>
        <dbReference type="ARBA" id="ARBA00022801"/>
    </source>
</evidence>
<proteinExistence type="inferred from homology"/>
<keyword evidence="11" id="KW-0811">Translocation</keyword>
<dbReference type="GO" id="GO:0015031">
    <property type="term" value="P:protein transport"/>
    <property type="evidence" value="ECO:0007669"/>
    <property type="project" value="UniProtKB-KW"/>
</dbReference>
<comment type="caution">
    <text evidence="15">The sequence shown here is derived from an EMBL/GenBank/DDBJ whole genome shotgun (WGS) entry which is preliminary data.</text>
</comment>
<dbReference type="PANTHER" id="PTHR12992">
    <property type="entry name" value="NUDIX HYDROLASE"/>
    <property type="match status" value="1"/>
</dbReference>
<keyword evidence="13" id="KW-0472">Membrane</keyword>
<evidence type="ECO:0000256" key="7">
    <source>
        <dbReference type="ARBA" id="ARBA00022792"/>
    </source>
</evidence>
<keyword evidence="14" id="KW-0464">Manganese</keyword>
<accession>A0A132A2C5</accession>
<dbReference type="Gene3D" id="3.90.79.10">
    <property type="entry name" value="Nucleoside Triphosphate Pyrophosphohydrolase"/>
    <property type="match status" value="1"/>
</dbReference>
<dbReference type="EMBL" id="JXLN01010069">
    <property type="protein sequence ID" value="KPM05064.1"/>
    <property type="molecule type" value="Genomic_DNA"/>
</dbReference>
<dbReference type="Pfam" id="PF03656">
    <property type="entry name" value="Pam16"/>
    <property type="match status" value="1"/>
</dbReference>
<dbReference type="FunFam" id="1.10.287.110:FF:000006">
    <property type="entry name" value="Import inner membrane translocase subunit TIM16"/>
    <property type="match status" value="1"/>
</dbReference>
<evidence type="ECO:0000313" key="16">
    <source>
        <dbReference type="Proteomes" id="UP000616769"/>
    </source>
</evidence>
<name>A0A132A2C5_SARSC</name>
<comment type="cofactor">
    <cofactor evidence="2">
        <name>Mg(2+)</name>
        <dbReference type="ChEBI" id="CHEBI:18420"/>
    </cofactor>
</comment>
<dbReference type="InterPro" id="IPR036869">
    <property type="entry name" value="J_dom_sf"/>
</dbReference>
<dbReference type="GO" id="GO:0046872">
    <property type="term" value="F:metal ion binding"/>
    <property type="evidence" value="ECO:0007669"/>
    <property type="project" value="UniProtKB-KW"/>
</dbReference>
<evidence type="ECO:0000256" key="14">
    <source>
        <dbReference type="ARBA" id="ARBA00023211"/>
    </source>
</evidence>
<reference evidence="15 16" key="1">
    <citation type="journal article" date="2015" name="Parasit. Vectors">
        <title>Draft genome of the scabies mite.</title>
        <authorList>
            <person name="Rider S.D.Jr."/>
            <person name="Morgan M.S."/>
            <person name="Arlian L.G."/>
        </authorList>
    </citation>
    <scope>NUCLEOTIDE SEQUENCE [LARGE SCALE GENOMIC DNA]</scope>
    <source>
        <strain evidence="15">Arlian Lab</strain>
    </source>
</reference>
<keyword evidence="8 15" id="KW-0378">Hydrolase</keyword>
<comment type="cofactor">
    <cofactor evidence="1">
        <name>Mn(2+)</name>
        <dbReference type="ChEBI" id="CHEBI:29035"/>
    </cofactor>
</comment>
<evidence type="ECO:0000256" key="5">
    <source>
        <dbReference type="ARBA" id="ARBA00022448"/>
    </source>
</evidence>
<keyword evidence="9" id="KW-0460">Magnesium</keyword>
<evidence type="ECO:0000256" key="6">
    <source>
        <dbReference type="ARBA" id="ARBA00022723"/>
    </source>
</evidence>
<protein>
    <submittedName>
        <fullName evidence="15">DnaJ domain and NUDIX domain hydrolase-like protein</fullName>
    </submittedName>
</protein>
<dbReference type="CDD" id="cd03426">
    <property type="entry name" value="NUDIX_CoAse_Nudt7"/>
    <property type="match status" value="1"/>
</dbReference>
<gene>
    <name evidence="15" type="ORF">QR98_0035230</name>
</gene>
<dbReference type="OrthoDB" id="10262892at2759"/>
<evidence type="ECO:0000256" key="12">
    <source>
        <dbReference type="ARBA" id="ARBA00023128"/>
    </source>
</evidence>
<dbReference type="PROSITE" id="PS51462">
    <property type="entry name" value="NUDIX"/>
    <property type="match status" value="1"/>
</dbReference>